<protein>
    <recommendedName>
        <fullName evidence="4">DNA-directed primase/polymerase protein</fullName>
        <ecNumber evidence="6">2.7.7.102</ecNumber>
        <ecNumber evidence="2">2.7.7.7</ecNumber>
    </recommendedName>
</protein>
<keyword evidence="3" id="KW-0808">Transferase</keyword>
<evidence type="ECO:0000256" key="4">
    <source>
        <dbReference type="ARBA" id="ARBA00026139"/>
    </source>
</evidence>
<dbReference type="GO" id="GO:0006264">
    <property type="term" value="P:mitochondrial DNA replication"/>
    <property type="evidence" value="ECO:0007669"/>
    <property type="project" value="TreeGrafter"/>
</dbReference>
<name>A0A8S1HDL5_9PELO</name>
<comment type="catalytic activity">
    <reaction evidence="7">
        <text>DNA(n) + a 2'-deoxyribonucleoside 5'-triphosphate = DNA(n+1) + diphosphate</text>
        <dbReference type="Rhea" id="RHEA:22508"/>
        <dbReference type="Rhea" id="RHEA-COMP:17339"/>
        <dbReference type="Rhea" id="RHEA-COMP:17340"/>
        <dbReference type="ChEBI" id="CHEBI:33019"/>
        <dbReference type="ChEBI" id="CHEBI:61560"/>
        <dbReference type="ChEBI" id="CHEBI:173112"/>
        <dbReference type="EC" id="2.7.7.7"/>
    </reaction>
    <physiologicalReaction direction="left-to-right" evidence="7">
        <dbReference type="Rhea" id="RHEA:22509"/>
    </physiologicalReaction>
</comment>
<evidence type="ECO:0000256" key="2">
    <source>
        <dbReference type="ARBA" id="ARBA00012417"/>
    </source>
</evidence>
<evidence type="ECO:0000256" key="5">
    <source>
        <dbReference type="ARBA" id="ARBA00044677"/>
    </source>
</evidence>
<dbReference type="OrthoDB" id="5988181at2759"/>
<keyword evidence="3" id="KW-0239">DNA-directed DNA polymerase</keyword>
<dbReference type="GO" id="GO:0009411">
    <property type="term" value="P:response to UV"/>
    <property type="evidence" value="ECO:0007669"/>
    <property type="project" value="TreeGrafter"/>
</dbReference>
<dbReference type="GO" id="GO:0031297">
    <property type="term" value="P:replication fork processing"/>
    <property type="evidence" value="ECO:0007669"/>
    <property type="project" value="TreeGrafter"/>
</dbReference>
<evidence type="ECO:0000256" key="6">
    <source>
        <dbReference type="ARBA" id="ARBA00044768"/>
    </source>
</evidence>
<dbReference type="Pfam" id="PF03121">
    <property type="entry name" value="Herpes_UL52"/>
    <property type="match status" value="1"/>
</dbReference>
<evidence type="ECO:0000256" key="1">
    <source>
        <dbReference type="ARBA" id="ARBA00009762"/>
    </source>
</evidence>
<dbReference type="GO" id="GO:0042276">
    <property type="term" value="P:error-prone translesion synthesis"/>
    <property type="evidence" value="ECO:0007669"/>
    <property type="project" value="InterPro"/>
</dbReference>
<dbReference type="EC" id="2.7.7.7" evidence="2"/>
<dbReference type="PANTHER" id="PTHR31399:SF0">
    <property type="entry name" value="DNA-DIRECTED PRIMASE_POLYMERASE PROTEIN"/>
    <property type="match status" value="1"/>
</dbReference>
<keyword evidence="3" id="KW-0548">Nucleotidyltransferase</keyword>
<dbReference type="AlphaFoldDB" id="A0A8S1HDL5"/>
<evidence type="ECO:0000256" key="7">
    <source>
        <dbReference type="ARBA" id="ARBA00047303"/>
    </source>
</evidence>
<dbReference type="GO" id="GO:0005759">
    <property type="term" value="C:mitochondrial matrix"/>
    <property type="evidence" value="ECO:0007669"/>
    <property type="project" value="TreeGrafter"/>
</dbReference>
<keyword evidence="9" id="KW-1185">Reference proteome</keyword>
<sequence>MLSPRVLKRNRSLEDVENDPDISWVVDKKLKATSPAEKPSKELTSPIHRETLVEKSLGAFNTFPRQKEALEALQISRRVFNDGRIFSYEVGDEENHTGARNYVVTTLCRFWPYYSEREEAHMYELILENTPCRLYFDLEYSKETNPDADHLVVLNHFFGCVDTILDDMFLINVSKKNFLLLDSSNDRKFSCHAICHLPENLLFPSNTSMRPFIKSLSEELLKEPPIRLMNKDTKEITVMDSAVYSKNRNFRLFLSSKLGKTRALVLADYCTFYGIKKPTKREIFYDSLCVPDDFDRFKLLPVEVPSSEPLTATSSSLKFKEKEEFSNGSSPYPDLDDFMLEFWKLLEENGKPKSIIYYPANCRYCFNIRREHKSNGTYWTVDFEKREFYQKCFDPECRGTSSNHFPLPKFVTSIDKREEEEEEEDPEKALDKIRFFNDWDSLFEQ</sequence>
<dbReference type="EMBL" id="CAJGYM010000045">
    <property type="protein sequence ID" value="CAD6194563.1"/>
    <property type="molecule type" value="Genomic_DNA"/>
</dbReference>
<accession>A0A8S1HDL5</accession>
<dbReference type="PANTHER" id="PTHR31399">
    <property type="entry name" value="DNA-DIRECTED PRIMASE / POLYMERASE PROTEIN"/>
    <property type="match status" value="1"/>
</dbReference>
<dbReference type="GO" id="GO:0005634">
    <property type="term" value="C:nucleus"/>
    <property type="evidence" value="ECO:0007669"/>
    <property type="project" value="TreeGrafter"/>
</dbReference>
<dbReference type="Proteomes" id="UP000835052">
    <property type="component" value="Unassembled WGS sequence"/>
</dbReference>
<evidence type="ECO:0000313" key="8">
    <source>
        <dbReference type="EMBL" id="CAD6194563.1"/>
    </source>
</evidence>
<dbReference type="EC" id="2.7.7.102" evidence="6"/>
<organism evidence="8 9">
    <name type="scientific">Caenorhabditis auriculariae</name>
    <dbReference type="NCBI Taxonomy" id="2777116"/>
    <lineage>
        <taxon>Eukaryota</taxon>
        <taxon>Metazoa</taxon>
        <taxon>Ecdysozoa</taxon>
        <taxon>Nematoda</taxon>
        <taxon>Chromadorea</taxon>
        <taxon>Rhabditida</taxon>
        <taxon>Rhabditina</taxon>
        <taxon>Rhabditomorpha</taxon>
        <taxon>Rhabditoidea</taxon>
        <taxon>Rhabditidae</taxon>
        <taxon>Peloderinae</taxon>
        <taxon>Caenorhabditis</taxon>
    </lineage>
</organism>
<gene>
    <name evidence="8" type="ORF">CAUJ_LOCUS10482</name>
</gene>
<evidence type="ECO:0000256" key="3">
    <source>
        <dbReference type="ARBA" id="ARBA00022932"/>
    </source>
</evidence>
<dbReference type="InterPro" id="IPR044917">
    <property type="entry name" value="PRIMPOL"/>
</dbReference>
<evidence type="ECO:0000313" key="9">
    <source>
        <dbReference type="Proteomes" id="UP000835052"/>
    </source>
</evidence>
<comment type="caution">
    <text evidence="8">The sequence shown here is derived from an EMBL/GenBank/DDBJ whole genome shotgun (WGS) entry which is preliminary data.</text>
</comment>
<comment type="catalytic activity">
    <reaction evidence="5">
        <text>ssDNA + n NTP = ssDNA/pppN(pN)n-1 hybrid + (n-1) diphosphate.</text>
        <dbReference type="EC" id="2.7.7.102"/>
    </reaction>
</comment>
<reference evidence="8" key="1">
    <citation type="submission" date="2020-10" db="EMBL/GenBank/DDBJ databases">
        <authorList>
            <person name="Kikuchi T."/>
        </authorList>
    </citation>
    <scope>NUCLEOTIDE SEQUENCE</scope>
    <source>
        <strain evidence="8">NKZ352</strain>
    </source>
</reference>
<dbReference type="GO" id="GO:0003682">
    <property type="term" value="F:chromatin binding"/>
    <property type="evidence" value="ECO:0007669"/>
    <property type="project" value="TreeGrafter"/>
</dbReference>
<dbReference type="GO" id="GO:0003887">
    <property type="term" value="F:DNA-directed DNA polymerase activity"/>
    <property type="evidence" value="ECO:0007669"/>
    <property type="project" value="UniProtKB-KW"/>
</dbReference>
<comment type="similarity">
    <text evidence="1">Belongs to the eukaryotic-type primase small subunit family.</text>
</comment>
<proteinExistence type="inferred from homology"/>